<accession>A0A1N7IXC4</accession>
<name>A0A1N7IXC4_9GAMM</name>
<proteinExistence type="inferred from homology"/>
<evidence type="ECO:0000259" key="15">
    <source>
        <dbReference type="Pfam" id="PF07715"/>
    </source>
</evidence>
<evidence type="ECO:0000256" key="12">
    <source>
        <dbReference type="SAM" id="MobiDB-lite"/>
    </source>
</evidence>
<dbReference type="RefSeq" id="WP_217693553.1">
    <property type="nucleotide sequence ID" value="NZ_FTOH01000001.1"/>
</dbReference>
<keyword evidence="5 10" id="KW-0812">Transmembrane</keyword>
<dbReference type="EMBL" id="FTOH01000001">
    <property type="protein sequence ID" value="SIS41641.1"/>
    <property type="molecule type" value="Genomic_DNA"/>
</dbReference>
<evidence type="ECO:0000256" key="5">
    <source>
        <dbReference type="ARBA" id="ARBA00022692"/>
    </source>
</evidence>
<evidence type="ECO:0000256" key="3">
    <source>
        <dbReference type="ARBA" id="ARBA00022448"/>
    </source>
</evidence>
<evidence type="ECO:0000256" key="1">
    <source>
        <dbReference type="ARBA" id="ARBA00004571"/>
    </source>
</evidence>
<dbReference type="InterPro" id="IPR012910">
    <property type="entry name" value="Plug_dom"/>
</dbReference>
<evidence type="ECO:0000256" key="6">
    <source>
        <dbReference type="ARBA" id="ARBA00023077"/>
    </source>
</evidence>
<evidence type="ECO:0000313" key="17">
    <source>
        <dbReference type="Proteomes" id="UP000185639"/>
    </source>
</evidence>
<dbReference type="InterPro" id="IPR010105">
    <property type="entry name" value="TonB_sidphr_rcpt"/>
</dbReference>
<keyword evidence="8 16" id="KW-0675">Receptor</keyword>
<dbReference type="GO" id="GO:0009279">
    <property type="term" value="C:cell outer membrane"/>
    <property type="evidence" value="ECO:0007669"/>
    <property type="project" value="UniProtKB-SubCell"/>
</dbReference>
<keyword evidence="9 10" id="KW-0998">Cell outer membrane</keyword>
<evidence type="ECO:0000256" key="10">
    <source>
        <dbReference type="PROSITE-ProRule" id="PRU01360"/>
    </source>
</evidence>
<evidence type="ECO:0000313" key="16">
    <source>
        <dbReference type="EMBL" id="SIS41641.1"/>
    </source>
</evidence>
<sequence length="738" mass="79541">MKKNMNMQNFKRSALALAVTAALPLHAAEEPRELPVTEAAASEEQGYKVDKASSPKLTQPVANTPKTINVISGDVLEDQGVTSLNDALRNVAGVSTFGGGEGGGGVITANDKVTIRGFDARSSIYVDGIRDVAGYSRDLFNYEQVEVVKGASGSLDGRSTGGGSVNLSTKRAKQDTFASVSAGYDSFDTKRVSTDVNQQLTESLAGRVNLLYTDGGDTFDNGEENYETIAGGGSVLFNIGEKTDITFDVLLMEQDNVPVLGLPFVTESAAEATGLAEGPIDSDGWDKVYTVKGRDYEEISTRMFTLTLDHEVTDGFALRSQTRLGTNEKESVIGRPWWGSDGDNSLLNATRLQAIDEKNELFVTQLDGIFSVGNDTVSQDIVVGVEYAKEKKTAYGLDSNFTYYDGAGNELANPAIDPVNYSNDISASGSVERNGNNNTGEASTLAFYVLDTIKIADTVQVDLNARYDNFEIEGEACGRRSGCADGLDAEEGYFSYGAAVSYMPTENGTVYIGYSNAQQPPGTELALSTAEEQNELEPESAKTIELGTKWELLNDGLMLSAAIFQTTKDVVDSERVDVDGETVTNYYVTGEQQAKGFELGAVGSITDNLSVSANFVKLDTEVTQDLTAESEGNGLQGSPDKTANLWVSYAAMEDKLNVGGGLNYNSGETFWRRNTAYFEVDPYTTAYLMASYQATDDLKVQLNIDNVTDKEYVTDYSAKGHFRPGAPRSFALNVKYDF</sequence>
<evidence type="ECO:0000259" key="14">
    <source>
        <dbReference type="Pfam" id="PF00593"/>
    </source>
</evidence>
<evidence type="ECO:0000256" key="11">
    <source>
        <dbReference type="RuleBase" id="RU003357"/>
    </source>
</evidence>
<dbReference type="Pfam" id="PF00593">
    <property type="entry name" value="TonB_dep_Rec_b-barrel"/>
    <property type="match status" value="1"/>
</dbReference>
<feature type="domain" description="TonB-dependent receptor plug" evidence="15">
    <location>
        <begin position="61"/>
        <end position="163"/>
    </location>
</feature>
<evidence type="ECO:0000256" key="4">
    <source>
        <dbReference type="ARBA" id="ARBA00022452"/>
    </source>
</evidence>
<feature type="chain" id="PRO_5012071538" evidence="13">
    <location>
        <begin position="28"/>
        <end position="738"/>
    </location>
</feature>
<keyword evidence="13" id="KW-0732">Signal</keyword>
<dbReference type="Gene3D" id="2.170.130.10">
    <property type="entry name" value="TonB-dependent receptor, plug domain"/>
    <property type="match status" value="1"/>
</dbReference>
<protein>
    <submittedName>
        <fullName evidence="16">Catecholate siderophore receptor</fullName>
    </submittedName>
</protein>
<dbReference type="SUPFAM" id="SSF56935">
    <property type="entry name" value="Porins"/>
    <property type="match status" value="1"/>
</dbReference>
<evidence type="ECO:0000256" key="7">
    <source>
        <dbReference type="ARBA" id="ARBA00023136"/>
    </source>
</evidence>
<evidence type="ECO:0000256" key="13">
    <source>
        <dbReference type="SAM" id="SignalP"/>
    </source>
</evidence>
<evidence type="ECO:0000256" key="9">
    <source>
        <dbReference type="ARBA" id="ARBA00023237"/>
    </source>
</evidence>
<dbReference type="Pfam" id="PF07715">
    <property type="entry name" value="Plug"/>
    <property type="match status" value="1"/>
</dbReference>
<dbReference type="InterPro" id="IPR036942">
    <property type="entry name" value="Beta-barrel_TonB_sf"/>
</dbReference>
<dbReference type="GO" id="GO:0015344">
    <property type="term" value="F:siderophore uptake transmembrane transporter activity"/>
    <property type="evidence" value="ECO:0007669"/>
    <property type="project" value="TreeGrafter"/>
</dbReference>
<dbReference type="InterPro" id="IPR037066">
    <property type="entry name" value="Plug_dom_sf"/>
</dbReference>
<keyword evidence="4 10" id="KW-1134">Transmembrane beta strand</keyword>
<dbReference type="AlphaFoldDB" id="A0A1N7IXC4"/>
<reference evidence="17" key="1">
    <citation type="submission" date="2017-01" db="EMBL/GenBank/DDBJ databases">
        <authorList>
            <person name="Varghese N."/>
            <person name="Submissions S."/>
        </authorList>
    </citation>
    <scope>NUCLEOTIDE SEQUENCE [LARGE SCALE GENOMIC DNA]</scope>
    <source>
        <strain evidence="17">DSM 24913</strain>
    </source>
</reference>
<dbReference type="PANTHER" id="PTHR32552:SF83">
    <property type="entry name" value="BLR3904 PROTEIN"/>
    <property type="match status" value="1"/>
</dbReference>
<dbReference type="PROSITE" id="PS52016">
    <property type="entry name" value="TONB_DEPENDENT_REC_3"/>
    <property type="match status" value="1"/>
</dbReference>
<gene>
    <name evidence="16" type="ORF">SAMN05421686_10193</name>
</gene>
<keyword evidence="6 11" id="KW-0798">TonB box</keyword>
<keyword evidence="7 10" id="KW-0472">Membrane</keyword>
<dbReference type="CDD" id="cd01347">
    <property type="entry name" value="ligand_gated_channel"/>
    <property type="match status" value="1"/>
</dbReference>
<keyword evidence="17" id="KW-1185">Reference proteome</keyword>
<dbReference type="Gene3D" id="2.40.170.20">
    <property type="entry name" value="TonB-dependent receptor, beta-barrel domain"/>
    <property type="match status" value="1"/>
</dbReference>
<feature type="signal peptide" evidence="13">
    <location>
        <begin position="1"/>
        <end position="27"/>
    </location>
</feature>
<dbReference type="InterPro" id="IPR000531">
    <property type="entry name" value="Beta-barrel_TonB"/>
</dbReference>
<dbReference type="NCBIfam" id="TIGR01783">
    <property type="entry name" value="TonB-siderophor"/>
    <property type="match status" value="1"/>
</dbReference>
<feature type="region of interest" description="Disordered" evidence="12">
    <location>
        <begin position="34"/>
        <end position="60"/>
    </location>
</feature>
<dbReference type="GO" id="GO:0038023">
    <property type="term" value="F:signaling receptor activity"/>
    <property type="evidence" value="ECO:0007669"/>
    <property type="project" value="InterPro"/>
</dbReference>
<evidence type="ECO:0000256" key="2">
    <source>
        <dbReference type="ARBA" id="ARBA00009810"/>
    </source>
</evidence>
<dbReference type="InterPro" id="IPR039426">
    <property type="entry name" value="TonB-dep_rcpt-like"/>
</dbReference>
<feature type="domain" description="TonB-dependent receptor-like beta-barrel" evidence="14">
    <location>
        <begin position="288"/>
        <end position="707"/>
    </location>
</feature>
<organism evidence="16 17">
    <name type="scientific">Thalassolituus maritimus</name>
    <dbReference type="NCBI Taxonomy" id="484498"/>
    <lineage>
        <taxon>Bacteria</taxon>
        <taxon>Pseudomonadati</taxon>
        <taxon>Pseudomonadota</taxon>
        <taxon>Gammaproteobacteria</taxon>
        <taxon>Oceanospirillales</taxon>
        <taxon>Oceanospirillaceae</taxon>
        <taxon>Thalassolituus</taxon>
    </lineage>
</organism>
<dbReference type="GO" id="GO:0015891">
    <property type="term" value="P:siderophore transport"/>
    <property type="evidence" value="ECO:0007669"/>
    <property type="project" value="InterPro"/>
</dbReference>
<dbReference type="PANTHER" id="PTHR32552">
    <property type="entry name" value="FERRICHROME IRON RECEPTOR-RELATED"/>
    <property type="match status" value="1"/>
</dbReference>
<comment type="subcellular location">
    <subcellularLocation>
        <location evidence="1 10">Cell outer membrane</location>
        <topology evidence="1 10">Multi-pass membrane protein</topology>
    </subcellularLocation>
</comment>
<dbReference type="Proteomes" id="UP000185639">
    <property type="component" value="Unassembled WGS sequence"/>
</dbReference>
<dbReference type="STRING" id="484498.SAMN05421686_10193"/>
<keyword evidence="3 10" id="KW-0813">Transport</keyword>
<comment type="similarity">
    <text evidence="2 10 11">Belongs to the TonB-dependent receptor family.</text>
</comment>
<evidence type="ECO:0000256" key="8">
    <source>
        <dbReference type="ARBA" id="ARBA00023170"/>
    </source>
</evidence>